<protein>
    <submittedName>
        <fullName evidence="4">Methyltransferase domain-containing protein</fullName>
    </submittedName>
</protein>
<dbReference type="PANTHER" id="PTHR43861">
    <property type="entry name" value="TRANS-ACONITATE 2-METHYLTRANSFERASE-RELATED"/>
    <property type="match status" value="1"/>
</dbReference>
<evidence type="ECO:0000256" key="1">
    <source>
        <dbReference type="ARBA" id="ARBA00022603"/>
    </source>
</evidence>
<dbReference type="Gene3D" id="3.40.50.150">
    <property type="entry name" value="Vaccinia Virus protein VP39"/>
    <property type="match status" value="1"/>
</dbReference>
<keyword evidence="1 4" id="KW-0489">Methyltransferase</keyword>
<reference evidence="4" key="1">
    <citation type="submission" date="2024-06" db="EMBL/GenBank/DDBJ databases">
        <authorList>
            <person name="Li S."/>
        </authorList>
    </citation>
    <scope>NUCLEOTIDE SEQUENCE</scope>
    <source>
        <strain evidence="4">SR10</strain>
    </source>
</reference>
<dbReference type="Pfam" id="PF13649">
    <property type="entry name" value="Methyltransf_25"/>
    <property type="match status" value="1"/>
</dbReference>
<dbReference type="GO" id="GO:0008168">
    <property type="term" value="F:methyltransferase activity"/>
    <property type="evidence" value="ECO:0007669"/>
    <property type="project" value="UniProtKB-KW"/>
</dbReference>
<accession>A0AAU8MVY6</accession>
<dbReference type="InterPro" id="IPR029063">
    <property type="entry name" value="SAM-dependent_MTases_sf"/>
</dbReference>
<evidence type="ECO:0000313" key="4">
    <source>
        <dbReference type="EMBL" id="XCO76433.1"/>
    </source>
</evidence>
<evidence type="ECO:0000256" key="2">
    <source>
        <dbReference type="ARBA" id="ARBA00022679"/>
    </source>
</evidence>
<name>A0AAU8MVY6_9GAMM</name>
<feature type="domain" description="Methyltransferase" evidence="3">
    <location>
        <begin position="45"/>
        <end position="138"/>
    </location>
</feature>
<organism evidence="4">
    <name type="scientific">Lysobacter firmicutimachus</name>
    <dbReference type="NCBI Taxonomy" id="1792846"/>
    <lineage>
        <taxon>Bacteria</taxon>
        <taxon>Pseudomonadati</taxon>
        <taxon>Pseudomonadota</taxon>
        <taxon>Gammaproteobacteria</taxon>
        <taxon>Lysobacterales</taxon>
        <taxon>Lysobacteraceae</taxon>
        <taxon>Lysobacter</taxon>
    </lineage>
</organism>
<dbReference type="PANTHER" id="PTHR43861:SF1">
    <property type="entry name" value="TRANS-ACONITATE 2-METHYLTRANSFERASE"/>
    <property type="match status" value="1"/>
</dbReference>
<proteinExistence type="predicted"/>
<dbReference type="EMBL" id="CP159925">
    <property type="protein sequence ID" value="XCO76433.1"/>
    <property type="molecule type" value="Genomic_DNA"/>
</dbReference>
<dbReference type="InterPro" id="IPR041698">
    <property type="entry name" value="Methyltransf_25"/>
</dbReference>
<keyword evidence="2" id="KW-0808">Transferase</keyword>
<dbReference type="SUPFAM" id="SSF53335">
    <property type="entry name" value="S-adenosyl-L-methionine-dependent methyltransferases"/>
    <property type="match status" value="1"/>
</dbReference>
<dbReference type="AlphaFoldDB" id="A0AAU8MVY6"/>
<dbReference type="CDD" id="cd02440">
    <property type="entry name" value="AdoMet_MTases"/>
    <property type="match status" value="1"/>
</dbReference>
<dbReference type="RefSeq" id="WP_064749871.1">
    <property type="nucleotide sequence ID" value="NZ_CP159925.1"/>
</dbReference>
<evidence type="ECO:0000259" key="3">
    <source>
        <dbReference type="Pfam" id="PF13649"/>
    </source>
</evidence>
<dbReference type="GO" id="GO:0032259">
    <property type="term" value="P:methylation"/>
    <property type="evidence" value="ECO:0007669"/>
    <property type="project" value="UniProtKB-KW"/>
</dbReference>
<sequence>MSQQAAAQFDALAAMYEDMATWPFRRDMEIPNVLAVLGDLHNRDVLDFGCGNGMYARWMKQRGARRVVGYDLSEGMLDYARRQEAQQRLGIDYVSELGPACDGAFDLVLSVYVLPYATNADELFGMCAAMARALKPGGRLVTLPIHPDYVRQRDYYERYGFRMMPDGADIDGGKVRLELCKPPFDVSVTAYYWSKESLESAMHQAGLSPVQWVQHGLLGGDRHEAADRFMRAYWQRPHAAILHCCRN</sequence>
<gene>
    <name evidence="4" type="ORF">ABU614_06505</name>
</gene>